<dbReference type="Proteomes" id="UP000489961">
    <property type="component" value="Unassembled WGS sequence"/>
</dbReference>
<name>A0A811GH24_9GAMM</name>
<proteinExistence type="predicted"/>
<comment type="caution">
    <text evidence="2">The sequence shown here is derived from an EMBL/GenBank/DDBJ whole genome shotgun (WGS) entry which is preliminary data.</text>
</comment>
<gene>
    <name evidence="2" type="ORF">SFB21_2910</name>
</gene>
<sequence>MTPEQRFQAVIAQSKQHDDEKSQRSKLENNLIVISHELKELADRIEEQVTDLMFIEMDNFLESQVWNSEFINAKNKRYSLNDKNIYISVLKPAIGKFFFVIKHDLFDSTEHHIEACFKDSTTLSHFKTAIQGGDIKNDIPIKALEEWLKGLQLTLQNLKIESEKLQADGLTYEVIKVGQIHHKRLPNFIEAFLSVLENR</sequence>
<feature type="coiled-coil region" evidence="1">
    <location>
        <begin position="141"/>
        <end position="168"/>
    </location>
</feature>
<dbReference type="AlphaFoldDB" id="A0A811GH24"/>
<reference evidence="2 3" key="1">
    <citation type="submission" date="2020-02" db="EMBL/GenBank/DDBJ databases">
        <authorList>
            <person name="Chaudhuri R."/>
        </authorList>
    </citation>
    <scope>NUCLEOTIDE SEQUENCE [LARGE SCALE GENOMIC DNA]</scope>
    <source>
        <strain evidence="2">SFB21</strain>
    </source>
</reference>
<dbReference type="EMBL" id="CADDTS010000048">
    <property type="protein sequence ID" value="CAB1221643.1"/>
    <property type="molecule type" value="Genomic_DNA"/>
</dbReference>
<evidence type="ECO:0000256" key="1">
    <source>
        <dbReference type="SAM" id="Coils"/>
    </source>
</evidence>
<evidence type="ECO:0000313" key="3">
    <source>
        <dbReference type="Proteomes" id="UP000489961"/>
    </source>
</evidence>
<keyword evidence="1" id="KW-0175">Coiled coil</keyword>
<evidence type="ECO:0000313" key="2">
    <source>
        <dbReference type="EMBL" id="CAB1221643.1"/>
    </source>
</evidence>
<organism evidence="2 3">
    <name type="scientific">Acinetobacter bouvetii</name>
    <dbReference type="NCBI Taxonomy" id="202951"/>
    <lineage>
        <taxon>Bacteria</taxon>
        <taxon>Pseudomonadati</taxon>
        <taxon>Pseudomonadota</taxon>
        <taxon>Gammaproteobacteria</taxon>
        <taxon>Moraxellales</taxon>
        <taxon>Moraxellaceae</taxon>
        <taxon>Acinetobacter</taxon>
    </lineage>
</organism>
<accession>A0A811GH24</accession>
<protein>
    <submittedName>
        <fullName evidence="2">Uncharacterized protein</fullName>
    </submittedName>
</protein>